<feature type="compositionally biased region" description="Low complexity" evidence="1">
    <location>
        <begin position="599"/>
        <end position="614"/>
    </location>
</feature>
<feature type="compositionally biased region" description="Basic and acidic residues" evidence="1">
    <location>
        <begin position="1292"/>
        <end position="1301"/>
    </location>
</feature>
<feature type="compositionally biased region" description="Pro residues" evidence="1">
    <location>
        <begin position="99"/>
        <end position="110"/>
    </location>
</feature>
<proteinExistence type="predicted"/>
<feature type="region of interest" description="Disordered" evidence="1">
    <location>
        <begin position="872"/>
        <end position="893"/>
    </location>
</feature>
<dbReference type="EMBL" id="JACVVK020000084">
    <property type="protein sequence ID" value="KAK7494334.1"/>
    <property type="molecule type" value="Genomic_DNA"/>
</dbReference>
<feature type="compositionally biased region" description="Acidic residues" evidence="1">
    <location>
        <begin position="88"/>
        <end position="97"/>
    </location>
</feature>
<dbReference type="PROSITE" id="PS00845">
    <property type="entry name" value="CAP_GLY_1"/>
    <property type="match status" value="1"/>
</dbReference>
<protein>
    <recommendedName>
        <fullName evidence="2">CAP-Gly domain-containing protein</fullName>
    </recommendedName>
</protein>
<feature type="compositionally biased region" description="Basic and acidic residues" evidence="1">
    <location>
        <begin position="925"/>
        <end position="934"/>
    </location>
</feature>
<feature type="compositionally biased region" description="Polar residues" evidence="1">
    <location>
        <begin position="395"/>
        <end position="404"/>
    </location>
</feature>
<dbReference type="SUPFAM" id="SSF74924">
    <property type="entry name" value="Cap-Gly domain"/>
    <property type="match status" value="1"/>
</dbReference>
<dbReference type="PROSITE" id="PS50245">
    <property type="entry name" value="CAP_GLY_2"/>
    <property type="match status" value="1"/>
</dbReference>
<organism evidence="3 4">
    <name type="scientific">Batillaria attramentaria</name>
    <dbReference type="NCBI Taxonomy" id="370345"/>
    <lineage>
        <taxon>Eukaryota</taxon>
        <taxon>Metazoa</taxon>
        <taxon>Spiralia</taxon>
        <taxon>Lophotrochozoa</taxon>
        <taxon>Mollusca</taxon>
        <taxon>Gastropoda</taxon>
        <taxon>Caenogastropoda</taxon>
        <taxon>Sorbeoconcha</taxon>
        <taxon>Cerithioidea</taxon>
        <taxon>Batillariidae</taxon>
        <taxon>Batillaria</taxon>
    </lineage>
</organism>
<dbReference type="Proteomes" id="UP001519460">
    <property type="component" value="Unassembled WGS sequence"/>
</dbReference>
<sequence>YASDTGKSVENRRDSDGYPDSCTLLPAITCQAVDCSSSTFHQRLYATLDSGDERTTFLVSHQWLCAAFFLREYDLECTFLSVRNSEEEVTQDLEEEPATSPPPDPEPSGTPPASETVETQEPAQQQEAVCKYRWAKVVPTNCQRIIFFSSAHPKDPVFLHWSEENAAFFSEEKHVPCGDYAGHVIVEGKTYPVEGFGVRSYTFEVDLFIKEARSIHTCHFINGSALKALRRTGQGNVAAVSMGPAILLREMSKSNRRNLIEDEVATSNSLAEEIKFRTQQQQYQKGSIDTYKDISTSALTAYPRMEENGTADENGIRHNSKYEELLRQQLQHKESLDASLENELALSQKSDHSLNGSAAKRLTPVGDVDKETFQDGYTDLRQEYDLERCSVKSEIGSSRHSSSVDAPIGGDVPSLPKSPKSPSRAGSDYSGVGSGRPTPQREFYSDEAGVPDMRRSPVRSAEGSARQSPMIGRPGSHSSGRRTPVDTRIDDVLGSPGSRSSPVRQTPTCEAISDVLGGEVTVSSPVRSLASGSARQTPDRELAATGSAHSSLRGTPQRETLSAALRSSQERLYSSQDLPPAAGERSQSVSITPSRHSSRAQSLSSLTSEQELSQYLDTNNSKTGSEAGRTPVNFDTHPDESATLPPIMRERDRPTSLPVYSSQSPAGVDRRSFTPDHRTWSNAATEGGEPGLQRDLASRTTPRSAVSSRTSSRTVTPVNIGGLESQKVRELEDTIATLRKLLGSREQEVHELTAQIRDLKDINQSLKRDLEHAKSRRTPTGPEELERQYQQLLKEKEILAAEVVKLRDRLEASRGSKVDSFSPNSTTSQQRRIDELEAHIRDLRQSSDLTVQKLTHSELRIRELLEENDKLRSSKSLHVQDLQDERGGRHGDRQYMIEIQQLKEDVRTLRDRNYALQDENLKLKEGREPLRSSEMRSSLLREAPPSDRNHLTSSIRSEDGVLHRPPPESSSLRDGVHRTSDHIAYQSRSHALLSPCHNGARAGLDRSYGSDSFPVSSSRDALQRSPDRSFGSDHEQRDAPTSYSRSRLETAVVDKERLHASDRLKYRDLGAEQRSDLRRTDPGRYDLLRSRPDGEVSEKLHATDGVRYSSLSSEHLKSFNRERERERDRGETKISMSAERLRILEEAERDRERRALAGSASVGQRTRSAANPVSSQDLYQYRMVRERIGRSSTIPEHETYSVVESPYIAGSNFNTSRQRRLDNLSDDSDSTAVLMSYNAKTEPPSNTRDRERSSYSERGKWTDTYTERMYMRERERDVNKDRDYRDAVRVEDLQRPYKETNGDDSDTATDILLNAEPSTNPGHTRRRHRRSSGSDASLSSLSDCDDPPESLRRRSRSADHKGKRGNPSRYGQTTTLRPAASAERLAGGKTVTLSTAGFRSVTPQPLTTQHNRGAVIQQMQMQAQQQSLASSLTQGLRPFAPRAPADVRPEDVVKFSRQGGKLSQGTVKFVGHLPGRTDVYLGVELYKEEGKHDGTFEGIRYFKCKPNKGVFVAFNKVVMAWAPN</sequence>
<feature type="compositionally biased region" description="Basic and acidic residues" evidence="1">
    <location>
        <begin position="1115"/>
        <end position="1132"/>
    </location>
</feature>
<feature type="compositionally biased region" description="Basic and acidic residues" evidence="1">
    <location>
        <begin position="1349"/>
        <end position="1360"/>
    </location>
</feature>
<feature type="compositionally biased region" description="Polar residues" evidence="1">
    <location>
        <begin position="1009"/>
        <end position="1020"/>
    </location>
</feature>
<feature type="compositionally biased region" description="Polar residues" evidence="1">
    <location>
        <begin position="615"/>
        <end position="624"/>
    </location>
</feature>
<keyword evidence="4" id="KW-1185">Reference proteome</keyword>
<dbReference type="Gene3D" id="2.30.30.190">
    <property type="entry name" value="CAP Gly-rich-like domain"/>
    <property type="match status" value="1"/>
</dbReference>
<feature type="region of interest" description="Disordered" evidence="1">
    <location>
        <begin position="88"/>
        <end position="122"/>
    </location>
</feature>
<dbReference type="SMART" id="SM01052">
    <property type="entry name" value="CAP_GLY"/>
    <property type="match status" value="1"/>
</dbReference>
<feature type="region of interest" description="Disordered" evidence="1">
    <location>
        <begin position="925"/>
        <end position="977"/>
    </location>
</feature>
<evidence type="ECO:0000256" key="1">
    <source>
        <dbReference type="SAM" id="MobiDB-lite"/>
    </source>
</evidence>
<feature type="compositionally biased region" description="Low complexity" evidence="1">
    <location>
        <begin position="698"/>
        <end position="717"/>
    </location>
</feature>
<gene>
    <name evidence="3" type="ORF">BaRGS_00014437</name>
</gene>
<feature type="region of interest" description="Disordered" evidence="1">
    <location>
        <begin position="1005"/>
        <end position="1047"/>
    </location>
</feature>
<feature type="region of interest" description="Disordered" evidence="1">
    <location>
        <begin position="1236"/>
        <end position="1257"/>
    </location>
</feature>
<feature type="compositionally biased region" description="Polar residues" evidence="1">
    <location>
        <begin position="521"/>
        <end position="536"/>
    </location>
</feature>
<comment type="caution">
    <text evidence="3">The sequence shown here is derived from an EMBL/GenBank/DDBJ whole genome shotgun (WGS) entry which is preliminary data.</text>
</comment>
<dbReference type="Pfam" id="PF01302">
    <property type="entry name" value="CAP_GLY"/>
    <property type="match status" value="1"/>
</dbReference>
<reference evidence="3 4" key="1">
    <citation type="journal article" date="2023" name="Sci. Data">
        <title>Genome assembly of the Korean intertidal mud-creeper Batillaria attramentaria.</title>
        <authorList>
            <person name="Patra A.K."/>
            <person name="Ho P.T."/>
            <person name="Jun S."/>
            <person name="Lee S.J."/>
            <person name="Kim Y."/>
            <person name="Won Y.J."/>
        </authorList>
    </citation>
    <scope>NUCLEOTIDE SEQUENCE [LARGE SCALE GENOMIC DNA]</scope>
    <source>
        <strain evidence="3">Wonlab-2016</strain>
    </source>
</reference>
<feature type="region of interest" description="Disordered" evidence="1">
    <location>
        <begin position="1115"/>
        <end position="1134"/>
    </location>
</feature>
<feature type="compositionally biased region" description="Polar residues" evidence="1">
    <location>
        <begin position="547"/>
        <end position="577"/>
    </location>
</feature>
<evidence type="ECO:0000259" key="2">
    <source>
        <dbReference type="PROSITE" id="PS50245"/>
    </source>
</evidence>
<feature type="compositionally biased region" description="Basic and acidic residues" evidence="1">
    <location>
        <begin position="1021"/>
        <end position="1038"/>
    </location>
</feature>
<feature type="domain" description="CAP-Gly" evidence="2">
    <location>
        <begin position="1471"/>
        <end position="1513"/>
    </location>
</feature>
<feature type="region of interest" description="Disordered" evidence="1">
    <location>
        <begin position="393"/>
        <end position="717"/>
    </location>
</feature>
<accession>A0ABD0L5E0</accession>
<evidence type="ECO:0000313" key="3">
    <source>
        <dbReference type="EMBL" id="KAK7494334.1"/>
    </source>
</evidence>
<dbReference type="InterPro" id="IPR000938">
    <property type="entry name" value="CAP-Gly_domain"/>
</dbReference>
<feature type="compositionally biased region" description="Low complexity" evidence="1">
    <location>
        <begin position="1333"/>
        <end position="1342"/>
    </location>
</feature>
<evidence type="ECO:0000313" key="4">
    <source>
        <dbReference type="Proteomes" id="UP001519460"/>
    </source>
</evidence>
<dbReference type="InterPro" id="IPR036859">
    <property type="entry name" value="CAP-Gly_dom_sf"/>
</dbReference>
<feature type="compositionally biased region" description="Basic and acidic residues" evidence="1">
    <location>
        <begin position="1247"/>
        <end position="1257"/>
    </location>
</feature>
<feature type="compositionally biased region" description="Basic and acidic residues" evidence="1">
    <location>
        <begin position="881"/>
        <end position="893"/>
    </location>
</feature>
<name>A0ABD0L5E0_9CAEN</name>
<feature type="compositionally biased region" description="Low complexity" evidence="1">
    <location>
        <begin position="413"/>
        <end position="423"/>
    </location>
</feature>
<feature type="compositionally biased region" description="Polar residues" evidence="1">
    <location>
        <begin position="497"/>
        <end position="508"/>
    </location>
</feature>
<feature type="non-terminal residue" evidence="3">
    <location>
        <position position="1"/>
    </location>
</feature>
<feature type="compositionally biased region" description="Basic and acidic residues" evidence="1">
    <location>
        <begin position="944"/>
        <end position="966"/>
    </location>
</feature>
<feature type="region of interest" description="Disordered" evidence="1">
    <location>
        <begin position="1292"/>
        <end position="1381"/>
    </location>
</feature>
<feature type="compositionally biased region" description="Basic and acidic residues" evidence="1">
    <location>
        <begin position="668"/>
        <end position="679"/>
    </location>
</feature>
<feature type="region of interest" description="Disordered" evidence="1">
    <location>
        <begin position="1073"/>
        <end position="1099"/>
    </location>
</feature>